<keyword evidence="6" id="KW-0862">Zinc</keyword>
<feature type="transmembrane region" description="Helical" evidence="10">
    <location>
        <begin position="161"/>
        <end position="181"/>
    </location>
</feature>
<dbReference type="CDD" id="cd16532">
    <property type="entry name" value="RING-HC_RNFT1-like"/>
    <property type="match status" value="1"/>
</dbReference>
<evidence type="ECO:0000256" key="5">
    <source>
        <dbReference type="ARBA" id="ARBA00022786"/>
    </source>
</evidence>
<gene>
    <name evidence="12" type="ORF">PSYICH_LOCUS10085</name>
</gene>
<dbReference type="AlphaFoldDB" id="A0A9P0D022"/>
<evidence type="ECO:0000256" key="6">
    <source>
        <dbReference type="ARBA" id="ARBA00022833"/>
    </source>
</evidence>
<dbReference type="PANTHER" id="PTHR15860:SF0">
    <property type="entry name" value="LP20373P"/>
    <property type="match status" value="1"/>
</dbReference>
<keyword evidence="2 10" id="KW-0812">Transmembrane</keyword>
<dbReference type="PANTHER" id="PTHR15860">
    <property type="entry name" value="UNCHARACTERIZED RING FINGER-CONTAINING PROTEIN"/>
    <property type="match status" value="1"/>
</dbReference>
<evidence type="ECO:0000256" key="9">
    <source>
        <dbReference type="SAM" id="MobiDB-lite"/>
    </source>
</evidence>
<dbReference type="PROSITE" id="PS00518">
    <property type="entry name" value="ZF_RING_1"/>
    <property type="match status" value="1"/>
</dbReference>
<dbReference type="EMBL" id="OV651816">
    <property type="protein sequence ID" value="CAH1109583.1"/>
    <property type="molecule type" value="Genomic_DNA"/>
</dbReference>
<dbReference type="Gene3D" id="3.30.40.10">
    <property type="entry name" value="Zinc/RING finger domain, C3HC4 (zinc finger)"/>
    <property type="match status" value="1"/>
</dbReference>
<sequence length="449" mass="51333">MTHNEHQNFPFHRSQSTDLSEPTSRITFHSNSNTTSTIPPMSAPASFQRRTVESARQLRDSFTNVIREIEPLVETARTVNAGVTSFLNNRPQAEASTSRPVNEALNDSFYINLDLSENDVGTRTEPDTTLQQNVENNPPANDNNNAEEQERNQAVIDAQQFIKVLLKYVPFILILLAKSVYDYHEGIFVLIILFITFAHSNSVVKKETIKRQRRSLTTLGVNLLYIIVCLIFIHYVFSDDLHDFNVVLNLVLIRSFTHPLTVWNLLWIVTITDFTLKLLTVSVKLLLTTLPGMVLDFKKRGKIYLFIEAVSQMYRSIATIQPWLYYLLESYQGPEKIVAVFLSAFYMISKGSDLMSRVKLLKVACLKLLQNVSIGSSPSKDQIQTAGDHCPICHDQYESPVLLQCRHIFCENCVTTWFDREQTCPLCRAKIVDDPSWRDGSTSYFMQLF</sequence>
<feature type="transmembrane region" description="Helical" evidence="10">
    <location>
        <begin position="265"/>
        <end position="287"/>
    </location>
</feature>
<evidence type="ECO:0000256" key="7">
    <source>
        <dbReference type="ARBA" id="ARBA00022989"/>
    </source>
</evidence>
<dbReference type="OrthoDB" id="9049620at2759"/>
<feature type="region of interest" description="Disordered" evidence="9">
    <location>
        <begin position="120"/>
        <end position="150"/>
    </location>
</feature>
<evidence type="ECO:0000256" key="10">
    <source>
        <dbReference type="SAM" id="Phobius"/>
    </source>
</evidence>
<keyword evidence="3" id="KW-0479">Metal-binding</keyword>
<dbReference type="GO" id="GO:1904294">
    <property type="term" value="P:positive regulation of ERAD pathway"/>
    <property type="evidence" value="ECO:0007669"/>
    <property type="project" value="InterPro"/>
</dbReference>
<organism evidence="12 13">
    <name type="scientific">Psylliodes chrysocephalus</name>
    <dbReference type="NCBI Taxonomy" id="3402493"/>
    <lineage>
        <taxon>Eukaryota</taxon>
        <taxon>Metazoa</taxon>
        <taxon>Ecdysozoa</taxon>
        <taxon>Arthropoda</taxon>
        <taxon>Hexapoda</taxon>
        <taxon>Insecta</taxon>
        <taxon>Pterygota</taxon>
        <taxon>Neoptera</taxon>
        <taxon>Endopterygota</taxon>
        <taxon>Coleoptera</taxon>
        <taxon>Polyphaga</taxon>
        <taxon>Cucujiformia</taxon>
        <taxon>Chrysomeloidea</taxon>
        <taxon>Chrysomelidae</taxon>
        <taxon>Galerucinae</taxon>
        <taxon>Alticini</taxon>
        <taxon>Psylliodes</taxon>
    </lineage>
</organism>
<dbReference type="GO" id="GO:0008270">
    <property type="term" value="F:zinc ion binding"/>
    <property type="evidence" value="ECO:0007669"/>
    <property type="project" value="UniProtKB-KW"/>
</dbReference>
<keyword evidence="13" id="KW-1185">Reference proteome</keyword>
<name>A0A9P0D022_9CUCU</name>
<reference evidence="12" key="1">
    <citation type="submission" date="2022-01" db="EMBL/GenBank/DDBJ databases">
        <authorList>
            <person name="King R."/>
        </authorList>
    </citation>
    <scope>NUCLEOTIDE SEQUENCE</scope>
</reference>
<evidence type="ECO:0000256" key="8">
    <source>
        <dbReference type="ARBA" id="ARBA00023136"/>
    </source>
</evidence>
<dbReference type="GO" id="GO:0016020">
    <property type="term" value="C:membrane"/>
    <property type="evidence" value="ECO:0007669"/>
    <property type="project" value="UniProtKB-SubCell"/>
</dbReference>
<dbReference type="SUPFAM" id="SSF57850">
    <property type="entry name" value="RING/U-box"/>
    <property type="match status" value="1"/>
</dbReference>
<dbReference type="GO" id="GO:0061630">
    <property type="term" value="F:ubiquitin protein ligase activity"/>
    <property type="evidence" value="ECO:0007669"/>
    <property type="project" value="InterPro"/>
</dbReference>
<feature type="transmembrane region" description="Helical" evidence="10">
    <location>
        <begin position="216"/>
        <end position="237"/>
    </location>
</feature>
<comment type="subcellular location">
    <subcellularLocation>
        <location evidence="1">Membrane</location>
        <topology evidence="1">Multi-pass membrane protein</topology>
    </subcellularLocation>
</comment>
<evidence type="ECO:0000256" key="2">
    <source>
        <dbReference type="ARBA" id="ARBA00022692"/>
    </source>
</evidence>
<dbReference type="Proteomes" id="UP001153636">
    <property type="component" value="Chromosome 4"/>
</dbReference>
<dbReference type="InterPro" id="IPR017907">
    <property type="entry name" value="Znf_RING_CS"/>
</dbReference>
<evidence type="ECO:0000256" key="4">
    <source>
        <dbReference type="ARBA" id="ARBA00022771"/>
    </source>
</evidence>
<evidence type="ECO:0000313" key="13">
    <source>
        <dbReference type="Proteomes" id="UP001153636"/>
    </source>
</evidence>
<feature type="transmembrane region" description="Helical" evidence="10">
    <location>
        <begin position="187"/>
        <end position="204"/>
    </location>
</feature>
<protein>
    <recommendedName>
        <fullName evidence="11">RING-type domain-containing protein</fullName>
    </recommendedName>
</protein>
<keyword evidence="8 10" id="KW-0472">Membrane</keyword>
<dbReference type="InterPro" id="IPR013083">
    <property type="entry name" value="Znf_RING/FYVE/PHD"/>
</dbReference>
<feature type="compositionally biased region" description="Polar residues" evidence="9">
    <location>
        <begin position="13"/>
        <end position="39"/>
    </location>
</feature>
<proteinExistence type="predicted"/>
<keyword evidence="4" id="KW-0863">Zinc-finger</keyword>
<evidence type="ECO:0000313" key="12">
    <source>
        <dbReference type="EMBL" id="CAH1109583.1"/>
    </source>
</evidence>
<dbReference type="Pfam" id="PF13920">
    <property type="entry name" value="zf-C3HC4_3"/>
    <property type="match status" value="1"/>
</dbReference>
<feature type="region of interest" description="Disordered" evidence="9">
    <location>
        <begin position="1"/>
        <end position="48"/>
    </location>
</feature>
<evidence type="ECO:0000256" key="1">
    <source>
        <dbReference type="ARBA" id="ARBA00004141"/>
    </source>
</evidence>
<evidence type="ECO:0000256" key="3">
    <source>
        <dbReference type="ARBA" id="ARBA00022723"/>
    </source>
</evidence>
<accession>A0A9P0D022</accession>
<dbReference type="InterPro" id="IPR001841">
    <property type="entry name" value="Znf_RING"/>
</dbReference>
<feature type="compositionally biased region" description="Low complexity" evidence="9">
    <location>
        <begin position="132"/>
        <end position="146"/>
    </location>
</feature>
<dbReference type="InterPro" id="IPR044235">
    <property type="entry name" value="RNFT1/2"/>
</dbReference>
<keyword evidence="7 10" id="KW-1133">Transmembrane helix</keyword>
<dbReference type="SMART" id="SM00184">
    <property type="entry name" value="RING"/>
    <property type="match status" value="1"/>
</dbReference>
<evidence type="ECO:0000259" key="11">
    <source>
        <dbReference type="SMART" id="SM00184"/>
    </source>
</evidence>
<feature type="domain" description="RING-type" evidence="11">
    <location>
        <begin position="390"/>
        <end position="427"/>
    </location>
</feature>
<keyword evidence="5" id="KW-0833">Ubl conjugation pathway</keyword>